<dbReference type="PANTHER" id="PTHR30487:SF0">
    <property type="entry name" value="PREPILIN LEADER PEPTIDASE_N-METHYLTRANSFERASE-RELATED"/>
    <property type="match status" value="1"/>
</dbReference>
<evidence type="ECO:0000256" key="3">
    <source>
        <dbReference type="ARBA" id="ARBA00022475"/>
    </source>
</evidence>
<feature type="domain" description="Prepilin peptidase A24 N-terminal" evidence="9">
    <location>
        <begin position="29"/>
        <end position="114"/>
    </location>
</feature>
<reference evidence="10 11" key="1">
    <citation type="submission" date="2019-02" db="EMBL/GenBank/DDBJ databases">
        <title>Prokaryotic population dynamics and viral predation in marine succession experiment using metagenomics: the confinement effect.</title>
        <authorList>
            <person name="Haro-Moreno J.M."/>
            <person name="Rodriguez-Valera F."/>
            <person name="Lopez-Perez M."/>
        </authorList>
    </citation>
    <scope>NUCLEOTIDE SEQUENCE [LARGE SCALE GENOMIC DNA]</scope>
    <source>
        <strain evidence="10">MED-G164</strain>
    </source>
</reference>
<keyword evidence="3" id="KW-1003">Cell membrane</keyword>
<feature type="transmembrane region" description="Helical" evidence="7">
    <location>
        <begin position="224"/>
        <end position="247"/>
    </location>
</feature>
<evidence type="ECO:0000256" key="6">
    <source>
        <dbReference type="ARBA" id="ARBA00023136"/>
    </source>
</evidence>
<feature type="transmembrane region" description="Helical" evidence="7">
    <location>
        <begin position="256"/>
        <end position="272"/>
    </location>
</feature>
<comment type="subcellular location">
    <subcellularLocation>
        <location evidence="1">Cell membrane</location>
        <topology evidence="1">Multi-pass membrane protein</topology>
    </subcellularLocation>
</comment>
<proteinExistence type="inferred from homology"/>
<dbReference type="InterPro" id="IPR050882">
    <property type="entry name" value="Prepilin_peptidase/N-MTase"/>
</dbReference>
<evidence type="ECO:0000313" key="11">
    <source>
        <dbReference type="Proteomes" id="UP000315283"/>
    </source>
</evidence>
<evidence type="ECO:0000259" key="9">
    <source>
        <dbReference type="Pfam" id="PF06750"/>
    </source>
</evidence>
<keyword evidence="4 7" id="KW-0812">Transmembrane</keyword>
<organism evidence="10 11">
    <name type="scientific">SAR86 cluster bacterium</name>
    <dbReference type="NCBI Taxonomy" id="2030880"/>
    <lineage>
        <taxon>Bacteria</taxon>
        <taxon>Pseudomonadati</taxon>
        <taxon>Pseudomonadota</taxon>
        <taxon>Gammaproteobacteria</taxon>
        <taxon>SAR86 cluster</taxon>
    </lineage>
</organism>
<dbReference type="Proteomes" id="UP000315283">
    <property type="component" value="Unassembled WGS sequence"/>
</dbReference>
<feature type="domain" description="Prepilin type IV endopeptidase peptidase" evidence="8">
    <location>
        <begin position="126"/>
        <end position="245"/>
    </location>
</feature>
<gene>
    <name evidence="10" type="ORF">EVA97_02465</name>
</gene>
<dbReference type="Pfam" id="PF01478">
    <property type="entry name" value="Peptidase_A24"/>
    <property type="match status" value="1"/>
</dbReference>
<dbReference type="Pfam" id="PF06750">
    <property type="entry name" value="A24_N_bact"/>
    <property type="match status" value="1"/>
</dbReference>
<keyword evidence="5 7" id="KW-1133">Transmembrane helix</keyword>
<dbReference type="InterPro" id="IPR000045">
    <property type="entry name" value="Prepilin_IV_endopep_pep"/>
</dbReference>
<feature type="transmembrane region" description="Helical" evidence="7">
    <location>
        <begin position="21"/>
        <end position="40"/>
    </location>
</feature>
<dbReference type="Gene3D" id="1.20.120.1220">
    <property type="match status" value="1"/>
</dbReference>
<evidence type="ECO:0000256" key="1">
    <source>
        <dbReference type="ARBA" id="ARBA00004651"/>
    </source>
</evidence>
<comment type="caution">
    <text evidence="10">The sequence shown here is derived from an EMBL/GenBank/DDBJ whole genome shotgun (WGS) entry which is preliminary data.</text>
</comment>
<dbReference type="GO" id="GO:0005886">
    <property type="term" value="C:plasma membrane"/>
    <property type="evidence" value="ECO:0007669"/>
    <property type="project" value="UniProtKB-SubCell"/>
</dbReference>
<evidence type="ECO:0000256" key="4">
    <source>
        <dbReference type="ARBA" id="ARBA00022692"/>
    </source>
</evidence>
<evidence type="ECO:0000256" key="7">
    <source>
        <dbReference type="SAM" id="Phobius"/>
    </source>
</evidence>
<feature type="transmembrane region" description="Helical" evidence="7">
    <location>
        <begin position="184"/>
        <end position="204"/>
    </location>
</feature>
<protein>
    <submittedName>
        <fullName evidence="10">Prepilin peptidase</fullName>
    </submittedName>
</protein>
<dbReference type="GO" id="GO:0006465">
    <property type="term" value="P:signal peptide processing"/>
    <property type="evidence" value="ECO:0007669"/>
    <property type="project" value="TreeGrafter"/>
</dbReference>
<comment type="similarity">
    <text evidence="2">Belongs to the peptidase A24 family.</text>
</comment>
<dbReference type="EMBL" id="SHBJ01000012">
    <property type="protein sequence ID" value="RZO28508.1"/>
    <property type="molecule type" value="Genomic_DNA"/>
</dbReference>
<dbReference type="InterPro" id="IPR010627">
    <property type="entry name" value="Prepilin_pept_A24_N"/>
</dbReference>
<dbReference type="AlphaFoldDB" id="A0A520N4V8"/>
<evidence type="ECO:0000256" key="5">
    <source>
        <dbReference type="ARBA" id="ARBA00022989"/>
    </source>
</evidence>
<name>A0A520N4V8_9GAMM</name>
<keyword evidence="6 7" id="KW-0472">Membrane</keyword>
<dbReference type="GO" id="GO:0004190">
    <property type="term" value="F:aspartic-type endopeptidase activity"/>
    <property type="evidence" value="ECO:0007669"/>
    <property type="project" value="InterPro"/>
</dbReference>
<accession>A0A520N4V8</accession>
<evidence type="ECO:0000313" key="10">
    <source>
        <dbReference type="EMBL" id="RZO28508.1"/>
    </source>
</evidence>
<feature type="transmembrane region" description="Helical" evidence="7">
    <location>
        <begin position="103"/>
        <end position="136"/>
    </location>
</feature>
<feature type="transmembrane region" description="Helical" evidence="7">
    <location>
        <begin position="142"/>
        <end position="164"/>
    </location>
</feature>
<sequence>MGNIYNFSSLNGFNSFSTVELFLYSLFLLSIGSFISVVIFRTSSNLHNNTKELNILSPRSFCPECNHQIKILHLLPLIGFFLQLGKCKICKNKIPFFYPITEISFLLIGLLLAFVYGFGIFCFFLLFLFSIFYILFYLDLKYYYLPFSINILLIPSGLLGNTFFNIFVDTNSLIFNLSPLQFSLYGLLAGYISLWSVNFIFKLISKKDGIGGGDFILFGGIGSLLGPFSLGVILFMASLFGCLMFLISRKKHTKQVPLGSCLILGSICYFLIKNFELLDSFLVI</sequence>
<evidence type="ECO:0000256" key="2">
    <source>
        <dbReference type="ARBA" id="ARBA00005801"/>
    </source>
</evidence>
<dbReference type="PANTHER" id="PTHR30487">
    <property type="entry name" value="TYPE 4 PREPILIN-LIKE PROTEINS LEADER PEPTIDE-PROCESSING ENZYME"/>
    <property type="match status" value="1"/>
</dbReference>
<evidence type="ECO:0000259" key="8">
    <source>
        <dbReference type="Pfam" id="PF01478"/>
    </source>
</evidence>